<gene>
    <name evidence="3" type="ORF">CNF02_04685</name>
</gene>
<dbReference type="InterPro" id="IPR011032">
    <property type="entry name" value="GroES-like_sf"/>
</dbReference>
<evidence type="ECO:0000313" key="3">
    <source>
        <dbReference type="EMBL" id="PDH34655.1"/>
    </source>
</evidence>
<dbReference type="InterPro" id="IPR020843">
    <property type="entry name" value="ER"/>
</dbReference>
<feature type="domain" description="Enoyl reductase (ER)" evidence="2">
    <location>
        <begin position="37"/>
        <end position="333"/>
    </location>
</feature>
<dbReference type="SUPFAM" id="SSF50129">
    <property type="entry name" value="GroES-like"/>
    <property type="match status" value="1"/>
</dbReference>
<dbReference type="InterPro" id="IPR013154">
    <property type="entry name" value="ADH-like_N"/>
</dbReference>
<sequence length="336" mass="36007">MKVQFLFAALLSGLFISELSSSQTPESMEVILVSKFGGTDVLELQKIPVPVPAEDEILIRVHAAAINPVDTSIRSGRATSLSGATLPYVPGFDVSGVVERKGSTSSPFNVGDEVFAMLDLRRGGGYSEYAIVKISEAALKPVSISHDEAASVPLVTLTAWQALFDTANLEPGQTILIHAGAGGVGSVAVQLAKWRGAQIIATASEYNHDFLRELGADVTVDYRTQRFEDFVNEVDVVLDPIGGDTQDRSIGLLKNGGSLVSIVGLTSTGRNPPTNVNVSSILVEARGDQLQQIADLITEDHLDPVVSYRFPLEDAQLAHEQSETRRTRGKIILNID</sequence>
<dbReference type="SMART" id="SM00829">
    <property type="entry name" value="PKS_ER"/>
    <property type="match status" value="1"/>
</dbReference>
<proteinExistence type="predicted"/>
<dbReference type="SUPFAM" id="SSF51735">
    <property type="entry name" value="NAD(P)-binding Rossmann-fold domains"/>
    <property type="match status" value="1"/>
</dbReference>
<name>A0A2A5WDN3_9GAMM</name>
<dbReference type="Pfam" id="PF13602">
    <property type="entry name" value="ADH_zinc_N_2"/>
    <property type="match status" value="1"/>
</dbReference>
<evidence type="ECO:0000256" key="1">
    <source>
        <dbReference type="ARBA" id="ARBA00023002"/>
    </source>
</evidence>
<dbReference type="InterPro" id="IPR002364">
    <property type="entry name" value="Quin_OxRdtase/zeta-crystal_CS"/>
</dbReference>
<dbReference type="Proteomes" id="UP000219329">
    <property type="component" value="Unassembled WGS sequence"/>
</dbReference>
<dbReference type="GO" id="GO:0008270">
    <property type="term" value="F:zinc ion binding"/>
    <property type="evidence" value="ECO:0007669"/>
    <property type="project" value="InterPro"/>
</dbReference>
<evidence type="ECO:0000259" key="2">
    <source>
        <dbReference type="SMART" id="SM00829"/>
    </source>
</evidence>
<dbReference type="GO" id="GO:0016491">
    <property type="term" value="F:oxidoreductase activity"/>
    <property type="evidence" value="ECO:0007669"/>
    <property type="project" value="UniProtKB-KW"/>
</dbReference>
<dbReference type="EMBL" id="NTJZ01000003">
    <property type="protein sequence ID" value="PDH34655.1"/>
    <property type="molecule type" value="Genomic_DNA"/>
</dbReference>
<keyword evidence="1" id="KW-0560">Oxidoreductase</keyword>
<organism evidence="3 4">
    <name type="scientific">OM182 bacterium MED-G28</name>
    <dbReference type="NCBI Taxonomy" id="1986256"/>
    <lineage>
        <taxon>Bacteria</taxon>
        <taxon>Pseudomonadati</taxon>
        <taxon>Pseudomonadota</taxon>
        <taxon>Gammaproteobacteria</taxon>
        <taxon>OMG group</taxon>
        <taxon>OM182 clade</taxon>
    </lineage>
</organism>
<dbReference type="PROSITE" id="PS01162">
    <property type="entry name" value="QOR_ZETA_CRYSTAL"/>
    <property type="match status" value="1"/>
</dbReference>
<protein>
    <submittedName>
        <fullName evidence="3">NADPH:quinone reductase</fullName>
    </submittedName>
</protein>
<evidence type="ECO:0000313" key="4">
    <source>
        <dbReference type="Proteomes" id="UP000219329"/>
    </source>
</evidence>
<comment type="caution">
    <text evidence="3">The sequence shown here is derived from an EMBL/GenBank/DDBJ whole genome shotgun (WGS) entry which is preliminary data.</text>
</comment>
<dbReference type="PANTHER" id="PTHR11695:SF294">
    <property type="entry name" value="RETICULON-4-INTERACTING PROTEIN 1, MITOCHONDRIAL"/>
    <property type="match status" value="1"/>
</dbReference>
<dbReference type="InterPro" id="IPR050700">
    <property type="entry name" value="YIM1/Zinc_Alcohol_DH_Fams"/>
</dbReference>
<dbReference type="PANTHER" id="PTHR11695">
    <property type="entry name" value="ALCOHOL DEHYDROGENASE RELATED"/>
    <property type="match status" value="1"/>
</dbReference>
<dbReference type="CDD" id="cd05289">
    <property type="entry name" value="MDR_like_2"/>
    <property type="match status" value="1"/>
</dbReference>
<dbReference type="Gene3D" id="3.90.180.10">
    <property type="entry name" value="Medium-chain alcohol dehydrogenases, catalytic domain"/>
    <property type="match status" value="1"/>
</dbReference>
<reference evidence="3 4" key="1">
    <citation type="submission" date="2017-08" db="EMBL/GenBank/DDBJ databases">
        <title>Fine stratification of microbial communities through a metagenomic profile of the photic zone.</title>
        <authorList>
            <person name="Haro-Moreno J.M."/>
            <person name="Lopez-Perez M."/>
            <person name="De La Torre J."/>
            <person name="Picazo A."/>
            <person name="Camacho A."/>
            <person name="Rodriguez-Valera F."/>
        </authorList>
    </citation>
    <scope>NUCLEOTIDE SEQUENCE [LARGE SCALE GENOMIC DNA]</scope>
    <source>
        <strain evidence="3">MED-G28</strain>
    </source>
</reference>
<dbReference type="Pfam" id="PF08240">
    <property type="entry name" value="ADH_N"/>
    <property type="match status" value="1"/>
</dbReference>
<dbReference type="Gene3D" id="3.40.50.720">
    <property type="entry name" value="NAD(P)-binding Rossmann-like Domain"/>
    <property type="match status" value="1"/>
</dbReference>
<dbReference type="AlphaFoldDB" id="A0A2A5WDN3"/>
<dbReference type="InterPro" id="IPR036291">
    <property type="entry name" value="NAD(P)-bd_dom_sf"/>
</dbReference>
<accession>A0A2A5WDN3</accession>